<dbReference type="HOGENOM" id="CLU_1454638_0_0_1"/>
<evidence type="ECO:0000313" key="3">
    <source>
        <dbReference type="EMBL" id="CCK70820.1"/>
    </source>
</evidence>
<dbReference type="Proteomes" id="UP000006310">
    <property type="component" value="Chromosome 6"/>
</dbReference>
<dbReference type="InterPro" id="IPR019433">
    <property type="entry name" value="GPI_ManTrfase_II_coact_Pga1"/>
</dbReference>
<reference evidence="3 4" key="1">
    <citation type="journal article" date="2011" name="Proc. Natl. Acad. Sci. U.S.A.">
        <title>Evolutionary erosion of yeast sex chromosomes by mating-type switching accidents.</title>
        <authorList>
            <person name="Gordon J.L."/>
            <person name="Armisen D."/>
            <person name="Proux-Wera E."/>
            <person name="Oheigeartaigh S.S."/>
            <person name="Byrne K.P."/>
            <person name="Wolfe K.H."/>
        </authorList>
    </citation>
    <scope>NUCLEOTIDE SEQUENCE [LARGE SCALE GENOMIC DNA]</scope>
    <source>
        <strain evidence="4">ATCC MYA-139 / BCRC 22969 / CBS 8797 / CCRC 22969 / KCTC 17520 / NBRC 10181 / NCYC 3082</strain>
    </source>
</reference>
<evidence type="ECO:0008006" key="5">
    <source>
        <dbReference type="Google" id="ProtNLM"/>
    </source>
</evidence>
<dbReference type="AlphaFoldDB" id="J7R7H2"/>
<gene>
    <name evidence="3" type="primary">KNAG0F01520</name>
    <name evidence="3" type="ordered locus">KNAG_0F01520</name>
</gene>
<feature type="chain" id="PRO_5003796876" description="Protein PBN1" evidence="2">
    <location>
        <begin position="25"/>
        <end position="186"/>
    </location>
</feature>
<keyword evidence="1" id="KW-1133">Transmembrane helix</keyword>
<dbReference type="Pfam" id="PF10333">
    <property type="entry name" value="Pga1"/>
    <property type="match status" value="1"/>
</dbReference>
<keyword evidence="4" id="KW-1185">Reference proteome</keyword>
<sequence>MCSSQMFIQRLLLALLFCACLVRGNTETWQLDLNGGDAELLILGDASNSTVHHITAPGATIDVSDVSGKQLVAMRYTNWAQSRLFLKICWTAMDPISIDDFQYAVSKEQSLLYLKFTTPLHCYPRELPSQDHIVQLNISIDELYLDCIPKQLLHYTVPFIVAVVVAVYTAFFHYETRYNLYTYLSI</sequence>
<dbReference type="EMBL" id="HE978319">
    <property type="protein sequence ID" value="CCK70820.1"/>
    <property type="molecule type" value="Genomic_DNA"/>
</dbReference>
<feature type="transmembrane region" description="Helical" evidence="1">
    <location>
        <begin position="152"/>
        <end position="174"/>
    </location>
</feature>
<feature type="signal peptide" evidence="2">
    <location>
        <begin position="1"/>
        <end position="24"/>
    </location>
</feature>
<dbReference type="GeneID" id="34526535"/>
<dbReference type="RefSeq" id="XP_022465066.1">
    <property type="nucleotide sequence ID" value="XM_022608585.1"/>
</dbReference>
<dbReference type="KEGG" id="kng:KNAG_0F01520"/>
<evidence type="ECO:0000256" key="1">
    <source>
        <dbReference type="SAM" id="Phobius"/>
    </source>
</evidence>
<keyword evidence="2" id="KW-0732">Signal</keyword>
<organism evidence="3 4">
    <name type="scientific">Huiozyma naganishii (strain ATCC MYA-139 / BCRC 22969 / CBS 8797 / KCTC 17520 / NBRC 10181 / NCYC 3082 / Yp74L-3)</name>
    <name type="common">Yeast</name>
    <name type="synonym">Kazachstania naganishii</name>
    <dbReference type="NCBI Taxonomy" id="1071383"/>
    <lineage>
        <taxon>Eukaryota</taxon>
        <taxon>Fungi</taxon>
        <taxon>Dikarya</taxon>
        <taxon>Ascomycota</taxon>
        <taxon>Saccharomycotina</taxon>
        <taxon>Saccharomycetes</taxon>
        <taxon>Saccharomycetales</taxon>
        <taxon>Saccharomycetaceae</taxon>
        <taxon>Huiozyma</taxon>
    </lineage>
</organism>
<reference evidence="4" key="2">
    <citation type="submission" date="2012-08" db="EMBL/GenBank/DDBJ databases">
        <title>Genome sequence of Kazachstania naganishii.</title>
        <authorList>
            <person name="Gordon J.L."/>
            <person name="Armisen D."/>
            <person name="Proux-Wera E."/>
            <person name="OhEigeartaigh S.S."/>
            <person name="Byrne K.P."/>
            <person name="Wolfe K.H."/>
        </authorList>
    </citation>
    <scope>NUCLEOTIDE SEQUENCE [LARGE SCALE GENOMIC DNA]</scope>
    <source>
        <strain evidence="4">ATCC MYA-139 / BCRC 22969 / CBS 8797 / CCRC 22969 / KCTC 17520 / NBRC 10181 / NCYC 3082</strain>
    </source>
</reference>
<dbReference type="OrthoDB" id="4036106at2759"/>
<accession>J7R7H2</accession>
<proteinExistence type="predicted"/>
<protein>
    <recommendedName>
        <fullName evidence="5">Protein PBN1</fullName>
    </recommendedName>
</protein>
<evidence type="ECO:0000256" key="2">
    <source>
        <dbReference type="SAM" id="SignalP"/>
    </source>
</evidence>
<name>J7R7H2_HUIN7</name>
<keyword evidence="1" id="KW-0472">Membrane</keyword>
<evidence type="ECO:0000313" key="4">
    <source>
        <dbReference type="Proteomes" id="UP000006310"/>
    </source>
</evidence>
<keyword evidence="1" id="KW-0812">Transmembrane</keyword>